<dbReference type="InterPro" id="IPR020472">
    <property type="entry name" value="WD40_PAC1"/>
</dbReference>
<dbReference type="EMBL" id="FMSP01000005">
    <property type="protein sequence ID" value="SCV70257.1"/>
    <property type="molecule type" value="Genomic_DNA"/>
</dbReference>
<organism evidence="6 7">
    <name type="scientific">Microbotryum intermedium</name>
    <dbReference type="NCBI Taxonomy" id="269621"/>
    <lineage>
        <taxon>Eukaryota</taxon>
        <taxon>Fungi</taxon>
        <taxon>Dikarya</taxon>
        <taxon>Basidiomycota</taxon>
        <taxon>Pucciniomycotina</taxon>
        <taxon>Microbotryomycetes</taxon>
        <taxon>Microbotryales</taxon>
        <taxon>Microbotryaceae</taxon>
        <taxon>Microbotryum</taxon>
    </lineage>
</organism>
<dbReference type="AlphaFoldDB" id="A0A238FAQ8"/>
<keyword evidence="2" id="KW-0677">Repeat</keyword>
<feature type="repeat" description="WD" evidence="3">
    <location>
        <begin position="200"/>
        <end position="241"/>
    </location>
</feature>
<evidence type="ECO:0000313" key="7">
    <source>
        <dbReference type="Proteomes" id="UP000198372"/>
    </source>
</evidence>
<reference evidence="7" key="1">
    <citation type="submission" date="2016-09" db="EMBL/GenBank/DDBJ databases">
        <authorList>
            <person name="Jeantristanb JTB J.-T."/>
            <person name="Ricardo R."/>
        </authorList>
    </citation>
    <scope>NUCLEOTIDE SEQUENCE [LARGE SCALE GENOMIC DNA]</scope>
</reference>
<dbReference type="SUPFAM" id="SSF50978">
    <property type="entry name" value="WD40 repeat-like"/>
    <property type="match status" value="1"/>
</dbReference>
<gene>
    <name evidence="6" type="ORF">BQ2448_1651</name>
</gene>
<feature type="compositionally biased region" description="Acidic residues" evidence="4">
    <location>
        <begin position="366"/>
        <end position="398"/>
    </location>
</feature>
<dbReference type="InterPro" id="IPR019775">
    <property type="entry name" value="WD40_repeat_CS"/>
</dbReference>
<dbReference type="CDD" id="cd00200">
    <property type="entry name" value="WD40"/>
    <property type="match status" value="1"/>
</dbReference>
<dbReference type="GO" id="GO:0035097">
    <property type="term" value="C:histone methyltransferase complex"/>
    <property type="evidence" value="ECO:0007669"/>
    <property type="project" value="UniProtKB-ARBA"/>
</dbReference>
<dbReference type="SMART" id="SM00320">
    <property type="entry name" value="WD40"/>
    <property type="match status" value="7"/>
</dbReference>
<dbReference type="Proteomes" id="UP000198372">
    <property type="component" value="Unassembled WGS sequence"/>
</dbReference>
<feature type="repeat" description="WD" evidence="3">
    <location>
        <begin position="285"/>
        <end position="328"/>
    </location>
</feature>
<feature type="region of interest" description="Disordered" evidence="4">
    <location>
        <begin position="366"/>
        <end position="414"/>
    </location>
</feature>
<feature type="repeat" description="WD" evidence="3">
    <location>
        <begin position="158"/>
        <end position="199"/>
    </location>
</feature>
<evidence type="ECO:0000256" key="2">
    <source>
        <dbReference type="ARBA" id="ARBA00022737"/>
    </source>
</evidence>
<feature type="domain" description="WDR5-like beta-propeller" evidence="5">
    <location>
        <begin position="76"/>
        <end position="362"/>
    </location>
</feature>
<dbReference type="Pfam" id="PF00400">
    <property type="entry name" value="WD40"/>
    <property type="match status" value="1"/>
</dbReference>
<name>A0A238FAQ8_9BASI</name>
<dbReference type="PROSITE" id="PS50294">
    <property type="entry name" value="WD_REPEATS_REGION"/>
    <property type="match status" value="4"/>
</dbReference>
<evidence type="ECO:0000256" key="1">
    <source>
        <dbReference type="ARBA" id="ARBA00022574"/>
    </source>
</evidence>
<evidence type="ECO:0000256" key="3">
    <source>
        <dbReference type="PROSITE-ProRule" id="PRU00221"/>
    </source>
</evidence>
<dbReference type="FunFam" id="2.130.10.10:FF:000228">
    <property type="entry name" value="COMPASS-like H3K4 histone methylase component WDR5A"/>
    <property type="match status" value="1"/>
</dbReference>
<dbReference type="PROSITE" id="PS50082">
    <property type="entry name" value="WD_REPEATS_2"/>
    <property type="match status" value="5"/>
</dbReference>
<dbReference type="STRING" id="269621.A0A238FAQ8"/>
<dbReference type="InterPro" id="IPR036322">
    <property type="entry name" value="WD40_repeat_dom_sf"/>
</dbReference>
<dbReference type="OrthoDB" id="674604at2759"/>
<dbReference type="PANTHER" id="PTHR19848:SF8">
    <property type="entry name" value="F-BOX AND WD REPEAT DOMAIN CONTAINING 7"/>
    <property type="match status" value="1"/>
</dbReference>
<sequence length="414" mass="46263">MRPPLPNSTSNADTPVGPNYTLKYTLKGHTKPISVVQFSPDGKALATASKSHTNHTGCKTKTVIPLFFKIPSSPPSSGSDTTIHLHRLPHFSLVRTLESHTSGISHLSFSFDSRYLASTSDDKTIRIWDLTSPFSSETPALVGKRALEDSKEQSQRVLHGHLSAVFCVAWNPRGDLVASGGMDETVRVWDVQKGTCMKVLPAHSDPVSSVQFNRDGTIIVSCSWDGYIRIWDTATGQCLKTLVNDDNTPVSHVSFTPNAKFIFTSTLDSQIRLWDYQNDLTLKNYSGHVNRKYCIPMILDSTGRYIITGSEDHRVLIWDLQTRKVVQTWEAHQDVVICVASHPKLKMLASAGLEKDPTIKIWVDEELILEETTDEEEEGQEEGGDEEDDYEEDEDERDTELVTPPPPKIQETRV</sequence>
<evidence type="ECO:0000313" key="6">
    <source>
        <dbReference type="EMBL" id="SCV70257.1"/>
    </source>
</evidence>
<accession>A0A238FAQ8</accession>
<feature type="repeat" description="WD" evidence="3">
    <location>
        <begin position="243"/>
        <end position="284"/>
    </location>
</feature>
<dbReference type="PRINTS" id="PR00320">
    <property type="entry name" value="GPROTEINBRPT"/>
</dbReference>
<dbReference type="Gene3D" id="2.130.10.10">
    <property type="entry name" value="YVTN repeat-like/Quinoprotein amine dehydrogenase"/>
    <property type="match status" value="2"/>
</dbReference>
<dbReference type="PANTHER" id="PTHR19848">
    <property type="entry name" value="WD40 REPEAT PROTEIN"/>
    <property type="match status" value="1"/>
</dbReference>
<evidence type="ECO:0000256" key="4">
    <source>
        <dbReference type="SAM" id="MobiDB-lite"/>
    </source>
</evidence>
<keyword evidence="7" id="KW-1185">Reference proteome</keyword>
<evidence type="ECO:0000259" key="5">
    <source>
        <dbReference type="Pfam" id="PF25175"/>
    </source>
</evidence>
<dbReference type="Pfam" id="PF25175">
    <property type="entry name" value="Beta-prop_WDR5"/>
    <property type="match status" value="1"/>
</dbReference>
<dbReference type="PROSITE" id="PS00678">
    <property type="entry name" value="WD_REPEATS_1"/>
    <property type="match status" value="4"/>
</dbReference>
<dbReference type="InterPro" id="IPR059122">
    <property type="entry name" value="Beta-prop_WDR5-like"/>
</dbReference>
<feature type="repeat" description="WD" evidence="3">
    <location>
        <begin position="97"/>
        <end position="138"/>
    </location>
</feature>
<dbReference type="InterPro" id="IPR001680">
    <property type="entry name" value="WD40_rpt"/>
</dbReference>
<dbReference type="InterPro" id="IPR015943">
    <property type="entry name" value="WD40/YVTN_repeat-like_dom_sf"/>
</dbReference>
<proteinExistence type="predicted"/>
<protein>
    <submittedName>
        <fullName evidence="6">BQ2448_1651 protein</fullName>
    </submittedName>
</protein>
<keyword evidence="1 3" id="KW-0853">WD repeat</keyword>